<sequence length="137" mass="14551">MSNHDSTGQAGRETHLAAALGALLLALASAPAWSAPGDILESTPMIQLDKNDIAAINSTVRVVLNTKNDGETTPWVRPATADRAEVSADITPEGTSIKNRETCRFVTVTVHAGNNAVKLRPQYCRSASAEWELQGAQ</sequence>
<evidence type="ECO:0000256" key="1">
    <source>
        <dbReference type="SAM" id="SignalP"/>
    </source>
</evidence>
<dbReference type="Pfam" id="PF16998">
    <property type="entry name" value="17kDa_Anti_2"/>
    <property type="match status" value="1"/>
</dbReference>
<comment type="caution">
    <text evidence="3">The sequence shown here is derived from an EMBL/GenBank/DDBJ whole genome shotgun (WGS) entry which is preliminary data.</text>
</comment>
<keyword evidence="4" id="KW-1185">Reference proteome</keyword>
<accession>A0A8T6ZE78</accession>
<feature type="signal peptide" evidence="1">
    <location>
        <begin position="1"/>
        <end position="34"/>
    </location>
</feature>
<dbReference type="AlphaFoldDB" id="A0A8T6ZE78"/>
<protein>
    <recommendedName>
        <fullName evidence="2">Surface antigen domain-containing protein</fullName>
    </recommendedName>
</protein>
<feature type="domain" description="Surface antigen" evidence="2">
    <location>
        <begin position="47"/>
        <end position="134"/>
    </location>
</feature>
<evidence type="ECO:0000259" key="2">
    <source>
        <dbReference type="Pfam" id="PF16998"/>
    </source>
</evidence>
<evidence type="ECO:0000313" key="4">
    <source>
        <dbReference type="Proteomes" id="UP000030460"/>
    </source>
</evidence>
<gene>
    <name evidence="3" type="ORF">NH14_018100</name>
</gene>
<organism evidence="3 4">
    <name type="scientific">Paraburkholderia sacchari</name>
    <dbReference type="NCBI Taxonomy" id="159450"/>
    <lineage>
        <taxon>Bacteria</taxon>
        <taxon>Pseudomonadati</taxon>
        <taxon>Pseudomonadota</taxon>
        <taxon>Betaproteobacteria</taxon>
        <taxon>Burkholderiales</taxon>
        <taxon>Burkholderiaceae</taxon>
        <taxon>Paraburkholderia</taxon>
    </lineage>
</organism>
<dbReference type="OrthoDB" id="8775956at2"/>
<evidence type="ECO:0000313" key="3">
    <source>
        <dbReference type="EMBL" id="NLP63048.1"/>
    </source>
</evidence>
<dbReference type="EMBL" id="JTDB02000004">
    <property type="protein sequence ID" value="NLP63048.1"/>
    <property type="molecule type" value="Genomic_DNA"/>
</dbReference>
<proteinExistence type="predicted"/>
<reference evidence="3" key="2">
    <citation type="submission" date="2020-04" db="EMBL/GenBank/DDBJ databases">
        <authorList>
            <person name="Alexandrino P."/>
            <person name="Mendonca T."/>
            <person name="Guaman L."/>
            <person name="Cherix J."/>
            <person name="Lozano-Sakalauskas G."/>
            <person name="Fujita A."/>
            <person name="Filho E.R."/>
            <person name="Long P."/>
            <person name="Padilla G."/>
            <person name="Taciro M.K."/>
            <person name="Gomez J.G."/>
            <person name="Silva L.F."/>
            <person name="Torres M."/>
        </authorList>
    </citation>
    <scope>NUCLEOTIDE SEQUENCE</scope>
    <source>
        <strain evidence="3">LMG 19450</strain>
    </source>
</reference>
<dbReference type="Proteomes" id="UP000030460">
    <property type="component" value="Unassembled WGS sequence"/>
</dbReference>
<dbReference type="InterPro" id="IPR032635">
    <property type="entry name" value="Anti_2"/>
</dbReference>
<feature type="chain" id="PRO_5035765761" description="Surface antigen domain-containing protein" evidence="1">
    <location>
        <begin position="35"/>
        <end position="137"/>
    </location>
</feature>
<reference evidence="3" key="1">
    <citation type="journal article" date="2015" name="Genome Announc.">
        <title>Draft Genome Sequence of the Polyhydroxyalkanoate-Producing Bacterium Burkholderia sacchari LMG 19450 Isolated from Brazilian Sugarcane Plantation Soil.</title>
        <authorList>
            <person name="Alexandrino P.M."/>
            <person name="Mendonca T.T."/>
            <person name="Guaman Bautista L.P."/>
            <person name="Cherix J."/>
            <person name="Lozano-Sakalauskas G.C."/>
            <person name="Fujita A."/>
            <person name="Ramos Filho E."/>
            <person name="Long P."/>
            <person name="Padilla G."/>
            <person name="Taciro M.K."/>
            <person name="Gomez J.G."/>
            <person name="Silva L.F."/>
        </authorList>
    </citation>
    <scope>NUCLEOTIDE SEQUENCE</scope>
    <source>
        <strain evidence="3">LMG 19450</strain>
    </source>
</reference>
<name>A0A8T6ZE78_9BURK</name>
<dbReference type="RefSeq" id="WP_152617223.1">
    <property type="nucleotide sequence ID" value="NZ_CADFGF010000010.1"/>
</dbReference>
<keyword evidence="1" id="KW-0732">Signal</keyword>